<keyword evidence="5 6" id="KW-0472">Membrane</keyword>
<evidence type="ECO:0000259" key="9">
    <source>
        <dbReference type="Pfam" id="PF21904"/>
    </source>
</evidence>
<dbReference type="EMBL" id="BNJQ01000037">
    <property type="protein sequence ID" value="GHP11898.1"/>
    <property type="molecule type" value="Genomic_DNA"/>
</dbReference>
<evidence type="ECO:0000256" key="4">
    <source>
        <dbReference type="ARBA" id="ARBA00022989"/>
    </source>
</evidence>
<evidence type="ECO:0000259" key="8">
    <source>
        <dbReference type="Pfam" id="PF06814"/>
    </source>
</evidence>
<dbReference type="OrthoDB" id="29657at2759"/>
<organism evidence="10 11">
    <name type="scientific">Pycnococcus provasolii</name>
    <dbReference type="NCBI Taxonomy" id="41880"/>
    <lineage>
        <taxon>Eukaryota</taxon>
        <taxon>Viridiplantae</taxon>
        <taxon>Chlorophyta</taxon>
        <taxon>Pseudoscourfieldiophyceae</taxon>
        <taxon>Pseudoscourfieldiales</taxon>
        <taxon>Pycnococcaceae</taxon>
        <taxon>Pycnococcus</taxon>
    </lineage>
</organism>
<dbReference type="InterPro" id="IPR053937">
    <property type="entry name" value="GOST_TM"/>
</dbReference>
<dbReference type="PANTHER" id="PTHR21229:SF2">
    <property type="entry name" value="RE59932P"/>
    <property type="match status" value="1"/>
</dbReference>
<dbReference type="PANTHER" id="PTHR21229">
    <property type="entry name" value="LUNG SEVEN TRANSMEMBRANE RECEPTOR"/>
    <property type="match status" value="1"/>
</dbReference>
<proteinExistence type="predicted"/>
<keyword evidence="11" id="KW-1185">Reference proteome</keyword>
<dbReference type="InterPro" id="IPR009637">
    <property type="entry name" value="GPR107/GPR108-like"/>
</dbReference>
<evidence type="ECO:0000256" key="7">
    <source>
        <dbReference type="SAM" id="SignalP"/>
    </source>
</evidence>
<keyword evidence="2 6" id="KW-0812">Transmembrane</keyword>
<feature type="transmembrane region" description="Helical" evidence="6">
    <location>
        <begin position="211"/>
        <end position="229"/>
    </location>
</feature>
<evidence type="ECO:0000256" key="3">
    <source>
        <dbReference type="ARBA" id="ARBA00022729"/>
    </source>
</evidence>
<name>A0A830HY11_9CHLO</name>
<accession>A0A830HY11</accession>
<feature type="transmembrane region" description="Helical" evidence="6">
    <location>
        <begin position="249"/>
        <end position="275"/>
    </location>
</feature>
<evidence type="ECO:0000313" key="10">
    <source>
        <dbReference type="EMBL" id="GHP11898.1"/>
    </source>
</evidence>
<sequence>MASSSSSGLCGLFVVLLSSLFLVGVQGHVSHTHLSKDDRTVILVARPFGFGPNGVIEVEVSDDKIFLPENAPAANKAEIGFFITTAEAEAQLEDDLSEGGCVLDNQNIDRLFTFQEMDAQRGMDGKFEYVNRISPDKGGEYSLFFANCQPGAVISASVRVALYNEGPNGVRDYLSVGEALLPTLYMVMFVLMAVAATLWGLVIFKERANSLKIHIMMFLLVVFKTLSLLSQAGRYHMIRTTGDPHDWRIAFYVFTAFRSLTLFTVVIMIATGWSFLKPFLAEKEKNVLMLVLPLQVIANIATVVLDENTPAAKGWFTWRDVFHLLDIICCCAVLFPIVWTIKHLREAAATDGKAARNVVKLTLFRQFYVMVVSYIYFTRIVVYLLRSTMPFEYIWVSDAARELATLTFFVLTGIKFRPSEENPYFALADDERAFPL</sequence>
<comment type="subcellular location">
    <subcellularLocation>
        <location evidence="1">Membrane</location>
        <topology evidence="1">Multi-pass membrane protein</topology>
    </subcellularLocation>
</comment>
<dbReference type="GO" id="GO:0016020">
    <property type="term" value="C:membrane"/>
    <property type="evidence" value="ECO:0007669"/>
    <property type="project" value="UniProtKB-SubCell"/>
</dbReference>
<evidence type="ECO:0000256" key="6">
    <source>
        <dbReference type="SAM" id="Phobius"/>
    </source>
</evidence>
<feature type="domain" description="CAND6/7 N-terminal" evidence="9">
    <location>
        <begin position="34"/>
        <end position="164"/>
    </location>
</feature>
<dbReference type="Pfam" id="PF06814">
    <property type="entry name" value="GOST_TM"/>
    <property type="match status" value="1"/>
</dbReference>
<feature type="transmembrane region" description="Helical" evidence="6">
    <location>
        <begin position="184"/>
        <end position="204"/>
    </location>
</feature>
<feature type="transmembrane region" description="Helical" evidence="6">
    <location>
        <begin position="287"/>
        <end position="305"/>
    </location>
</feature>
<dbReference type="Proteomes" id="UP000660262">
    <property type="component" value="Unassembled WGS sequence"/>
</dbReference>
<evidence type="ECO:0000256" key="1">
    <source>
        <dbReference type="ARBA" id="ARBA00004141"/>
    </source>
</evidence>
<dbReference type="InterPro" id="IPR054103">
    <property type="entry name" value="CAND6-7_N"/>
</dbReference>
<feature type="chain" id="PRO_5032401463" description="G-protein coupled receptors family 3 profile domain-containing protein" evidence="7">
    <location>
        <begin position="28"/>
        <end position="436"/>
    </location>
</feature>
<dbReference type="AlphaFoldDB" id="A0A830HY11"/>
<protein>
    <recommendedName>
        <fullName evidence="12">G-protein coupled receptors family 3 profile domain-containing protein</fullName>
    </recommendedName>
</protein>
<feature type="transmembrane region" description="Helical" evidence="6">
    <location>
        <begin position="321"/>
        <end position="341"/>
    </location>
</feature>
<evidence type="ECO:0008006" key="12">
    <source>
        <dbReference type="Google" id="ProtNLM"/>
    </source>
</evidence>
<feature type="transmembrane region" description="Helical" evidence="6">
    <location>
        <begin position="362"/>
        <end position="385"/>
    </location>
</feature>
<dbReference type="Pfam" id="PF21904">
    <property type="entry name" value="CAND6-7_N"/>
    <property type="match status" value="1"/>
</dbReference>
<reference evidence="10" key="1">
    <citation type="submission" date="2020-10" db="EMBL/GenBank/DDBJ databases">
        <title>Unveiling of a novel bifunctional photoreceptor, Dualchrome1, isolated from a cosmopolitan green alga.</title>
        <authorList>
            <person name="Suzuki S."/>
            <person name="Kawachi M."/>
        </authorList>
    </citation>
    <scope>NUCLEOTIDE SEQUENCE</scope>
    <source>
        <strain evidence="10">NIES 2893</strain>
    </source>
</reference>
<feature type="domain" description="GOST seven transmembrane" evidence="8">
    <location>
        <begin position="182"/>
        <end position="423"/>
    </location>
</feature>
<evidence type="ECO:0000256" key="2">
    <source>
        <dbReference type="ARBA" id="ARBA00022692"/>
    </source>
</evidence>
<dbReference type="GO" id="GO:0005794">
    <property type="term" value="C:Golgi apparatus"/>
    <property type="evidence" value="ECO:0007669"/>
    <property type="project" value="TreeGrafter"/>
</dbReference>
<evidence type="ECO:0000313" key="11">
    <source>
        <dbReference type="Proteomes" id="UP000660262"/>
    </source>
</evidence>
<gene>
    <name evidence="10" type="ORF">PPROV_001062500</name>
</gene>
<evidence type="ECO:0000256" key="5">
    <source>
        <dbReference type="ARBA" id="ARBA00023136"/>
    </source>
</evidence>
<comment type="caution">
    <text evidence="10">The sequence shown here is derived from an EMBL/GenBank/DDBJ whole genome shotgun (WGS) entry which is preliminary data.</text>
</comment>
<feature type="signal peptide" evidence="7">
    <location>
        <begin position="1"/>
        <end position="27"/>
    </location>
</feature>
<keyword evidence="3 7" id="KW-0732">Signal</keyword>
<keyword evidence="4 6" id="KW-1133">Transmembrane helix</keyword>